<dbReference type="Proteomes" id="UP000295129">
    <property type="component" value="Unassembled WGS sequence"/>
</dbReference>
<accession>A0A4R6DPQ6</accession>
<organism evidence="2 3">
    <name type="scientific">Azoarcus indigens</name>
    <dbReference type="NCBI Taxonomy" id="29545"/>
    <lineage>
        <taxon>Bacteria</taxon>
        <taxon>Pseudomonadati</taxon>
        <taxon>Pseudomonadota</taxon>
        <taxon>Betaproteobacteria</taxon>
        <taxon>Rhodocyclales</taxon>
        <taxon>Zoogloeaceae</taxon>
        <taxon>Azoarcus</taxon>
    </lineage>
</organism>
<evidence type="ECO:0000313" key="2">
    <source>
        <dbReference type="EMBL" id="TDN47005.1"/>
    </source>
</evidence>
<comment type="caution">
    <text evidence="2">The sequence shown here is derived from an EMBL/GenBank/DDBJ whole genome shotgun (WGS) entry which is preliminary data.</text>
</comment>
<dbReference type="Pfam" id="PF12276">
    <property type="entry name" value="DUF3617"/>
    <property type="match status" value="1"/>
</dbReference>
<proteinExistence type="predicted"/>
<dbReference type="InterPro" id="IPR022061">
    <property type="entry name" value="DUF3617"/>
</dbReference>
<gene>
    <name evidence="2" type="ORF">C7389_12379</name>
</gene>
<dbReference type="AlphaFoldDB" id="A0A4R6DPQ6"/>
<reference evidence="2 3" key="1">
    <citation type="submission" date="2019-03" db="EMBL/GenBank/DDBJ databases">
        <title>Genomic Encyclopedia of Type Strains, Phase IV (KMG-IV): sequencing the most valuable type-strain genomes for metagenomic binning, comparative biology and taxonomic classification.</title>
        <authorList>
            <person name="Goeker M."/>
        </authorList>
    </citation>
    <scope>NUCLEOTIDE SEQUENCE [LARGE SCALE GENOMIC DNA]</scope>
    <source>
        <strain evidence="2 3">DSM 12121</strain>
    </source>
</reference>
<keyword evidence="1" id="KW-0732">Signal</keyword>
<dbReference type="RefSeq" id="WP_133594508.1">
    <property type="nucleotide sequence ID" value="NZ_SNVV01000023.1"/>
</dbReference>
<feature type="chain" id="PRO_5021002863" evidence="1">
    <location>
        <begin position="27"/>
        <end position="176"/>
    </location>
</feature>
<keyword evidence="3" id="KW-1185">Reference proteome</keyword>
<protein>
    <submittedName>
        <fullName evidence="2">Uncharacterized protein DUF3617</fullName>
    </submittedName>
</protein>
<sequence>MKRLKPATALAALLATAALLPAAAGAADSLHNLPKLAPGLWEMKSTIAEMGGLGQSLQICIGEDGGDLAAQAAKASGECSRRDVSRNGSQIVLDAVCPVEGSTATVHATFSGDFNSRFTGDVRSTYSPPMHGLASTTMQQEARRLGPCAAGQKPGEVVRQGIHGINVDELLKKLPR</sequence>
<dbReference type="OrthoDB" id="9181580at2"/>
<evidence type="ECO:0000256" key="1">
    <source>
        <dbReference type="SAM" id="SignalP"/>
    </source>
</evidence>
<evidence type="ECO:0000313" key="3">
    <source>
        <dbReference type="Proteomes" id="UP000295129"/>
    </source>
</evidence>
<feature type="signal peptide" evidence="1">
    <location>
        <begin position="1"/>
        <end position="26"/>
    </location>
</feature>
<name>A0A4R6DPQ6_9RHOO</name>
<dbReference type="EMBL" id="SNVV01000023">
    <property type="protein sequence ID" value="TDN47005.1"/>
    <property type="molecule type" value="Genomic_DNA"/>
</dbReference>